<keyword evidence="4" id="KW-1185">Reference proteome</keyword>
<evidence type="ECO:0000313" key="4">
    <source>
        <dbReference type="Proteomes" id="UP000006671"/>
    </source>
</evidence>
<dbReference type="InParanoid" id="D2VBN9"/>
<accession>D2VBN9</accession>
<organism evidence="4">
    <name type="scientific">Naegleria gruberi</name>
    <name type="common">Amoeba</name>
    <dbReference type="NCBI Taxonomy" id="5762"/>
    <lineage>
        <taxon>Eukaryota</taxon>
        <taxon>Discoba</taxon>
        <taxon>Heterolobosea</taxon>
        <taxon>Tetramitia</taxon>
        <taxon>Eutetramitia</taxon>
        <taxon>Vahlkampfiidae</taxon>
        <taxon>Naegleria</taxon>
    </lineage>
</organism>
<keyword evidence="2" id="KW-1133">Transmembrane helix</keyword>
<dbReference type="GeneID" id="8859127"/>
<name>D2VBN9_NAEGR</name>
<reference evidence="3 4" key="1">
    <citation type="journal article" date="2010" name="Cell">
        <title>The genome of Naegleria gruberi illuminates early eukaryotic versatility.</title>
        <authorList>
            <person name="Fritz-Laylin L.K."/>
            <person name="Prochnik S.E."/>
            <person name="Ginger M.L."/>
            <person name="Dacks J.B."/>
            <person name="Carpenter M.L."/>
            <person name="Field M.C."/>
            <person name="Kuo A."/>
            <person name="Paredez A."/>
            <person name="Chapman J."/>
            <person name="Pham J."/>
            <person name="Shu S."/>
            <person name="Neupane R."/>
            <person name="Cipriano M."/>
            <person name="Mancuso J."/>
            <person name="Tu H."/>
            <person name="Salamov A."/>
            <person name="Lindquist E."/>
            <person name="Shapiro H."/>
            <person name="Lucas S."/>
            <person name="Grigoriev I.V."/>
            <person name="Cande W.Z."/>
            <person name="Fulton C."/>
            <person name="Rokhsar D.S."/>
            <person name="Dawson S.C."/>
        </authorList>
    </citation>
    <scope>NUCLEOTIDE SEQUENCE [LARGE SCALE GENOMIC DNA]</scope>
    <source>
        <strain evidence="3 4">NEG-M</strain>
    </source>
</reference>
<evidence type="ECO:0000256" key="2">
    <source>
        <dbReference type="SAM" id="Phobius"/>
    </source>
</evidence>
<gene>
    <name evidence="3" type="ORF">NAEGRDRAFT_66282</name>
</gene>
<dbReference type="RefSeq" id="XP_002678685.1">
    <property type="nucleotide sequence ID" value="XM_002678639.1"/>
</dbReference>
<protein>
    <submittedName>
        <fullName evidence="3">Predicted protein</fullName>
    </submittedName>
</protein>
<keyword evidence="2" id="KW-0812">Transmembrane</keyword>
<dbReference type="KEGG" id="ngr:NAEGRDRAFT_66282"/>
<sequence>MRAYGTLRKQQVSHHVSEDSEDSDDLLERREMILYVRKKHFRRNNNSKINLSAIVPNLFIILIGVIALYLPYHYFNIVNSDSNNNFVNNCESSVIATQSTTTEDNLKVENANLDIRKSEFVKDTDKLVLVTRIIGNQESLPESFLNFLNKKSKEYNLNLLFISNENLLQENTKKIHHLLIPKRIATNRLNEDILQSDISHFLVQYEISTYSIVLLSVKYELELESMQFSMKDFKESFKPPMTCIFQVTQSYFNRDDFGVQFTNSNNIRSELNQIEQTFKTKEIT</sequence>
<proteinExistence type="predicted"/>
<dbReference type="EMBL" id="GG738861">
    <property type="protein sequence ID" value="EFC45941.1"/>
    <property type="molecule type" value="Genomic_DNA"/>
</dbReference>
<evidence type="ECO:0000313" key="3">
    <source>
        <dbReference type="EMBL" id="EFC45941.1"/>
    </source>
</evidence>
<dbReference type="AlphaFoldDB" id="D2VBN9"/>
<dbReference type="VEuPathDB" id="AmoebaDB:NAEGRDRAFT_66282"/>
<dbReference type="Proteomes" id="UP000006671">
    <property type="component" value="Unassembled WGS sequence"/>
</dbReference>
<feature type="region of interest" description="Disordered" evidence="1">
    <location>
        <begin position="1"/>
        <end position="23"/>
    </location>
</feature>
<evidence type="ECO:0000256" key="1">
    <source>
        <dbReference type="SAM" id="MobiDB-lite"/>
    </source>
</evidence>
<feature type="transmembrane region" description="Helical" evidence="2">
    <location>
        <begin position="49"/>
        <end position="72"/>
    </location>
</feature>
<keyword evidence="2" id="KW-0472">Membrane</keyword>